<name>A0A7Y9DPL1_9ACTN</name>
<evidence type="ECO:0000259" key="1">
    <source>
        <dbReference type="Pfam" id="PF00903"/>
    </source>
</evidence>
<dbReference type="AlphaFoldDB" id="A0A7Y9DPL1"/>
<keyword evidence="3" id="KW-1185">Reference proteome</keyword>
<protein>
    <submittedName>
        <fullName evidence="2">PhnB protein</fullName>
    </submittedName>
</protein>
<dbReference type="CDD" id="cd06588">
    <property type="entry name" value="PhnB_like"/>
    <property type="match status" value="1"/>
</dbReference>
<dbReference type="PANTHER" id="PTHR33990:SF1">
    <property type="entry name" value="PROTEIN YJDN"/>
    <property type="match status" value="1"/>
</dbReference>
<evidence type="ECO:0000313" key="2">
    <source>
        <dbReference type="EMBL" id="NYD24424.1"/>
    </source>
</evidence>
<reference evidence="2 3" key="1">
    <citation type="submission" date="2020-07" db="EMBL/GenBank/DDBJ databases">
        <title>Sequencing the genomes of 1000 actinobacteria strains.</title>
        <authorList>
            <person name="Klenk H.-P."/>
        </authorList>
    </citation>
    <scope>NUCLEOTIDE SEQUENCE [LARGE SCALE GENOMIC DNA]</scope>
    <source>
        <strain evidence="2 3">DSM 7487</strain>
    </source>
</reference>
<dbReference type="SUPFAM" id="SSF54593">
    <property type="entry name" value="Glyoxalase/Bleomycin resistance protein/Dihydroxybiphenyl dioxygenase"/>
    <property type="match status" value="1"/>
</dbReference>
<dbReference type="PANTHER" id="PTHR33990">
    <property type="entry name" value="PROTEIN YJDN-RELATED"/>
    <property type="match status" value="1"/>
</dbReference>
<proteinExistence type="predicted"/>
<feature type="domain" description="Glyoxalase/fosfomycin resistance/dioxygenase" evidence="1">
    <location>
        <begin position="12"/>
        <end position="130"/>
    </location>
</feature>
<dbReference type="InterPro" id="IPR029068">
    <property type="entry name" value="Glyas_Bleomycin-R_OHBP_Dase"/>
</dbReference>
<dbReference type="InterPro" id="IPR028973">
    <property type="entry name" value="PhnB-like"/>
</dbReference>
<organism evidence="2 3">
    <name type="scientific">Kineococcus aurantiacus</name>
    <dbReference type="NCBI Taxonomy" id="37633"/>
    <lineage>
        <taxon>Bacteria</taxon>
        <taxon>Bacillati</taxon>
        <taxon>Actinomycetota</taxon>
        <taxon>Actinomycetes</taxon>
        <taxon>Kineosporiales</taxon>
        <taxon>Kineosporiaceae</taxon>
        <taxon>Kineococcus</taxon>
    </lineage>
</organism>
<dbReference type="InterPro" id="IPR004360">
    <property type="entry name" value="Glyas_Fos-R_dOase_dom"/>
</dbReference>
<sequence>MSTVTTTHLNFRGEAGEALAFYGDVFGAEPTLVTYGQAHDPQGEPGHVLWGEVRSPGGFHVMAYDVQTDRDFDPGVHAVYVSLRCGSAEEVEAAYTGLARGARHVRTPLGPSPFSPLYGMLTDRFGVTWVIDQAVAFSAG</sequence>
<dbReference type="RefSeq" id="WP_179754794.1">
    <property type="nucleotide sequence ID" value="NZ_BAAAGN010000021.1"/>
</dbReference>
<accession>A0A7Y9DPL1</accession>
<dbReference type="Pfam" id="PF00903">
    <property type="entry name" value="Glyoxalase"/>
    <property type="match status" value="1"/>
</dbReference>
<dbReference type="Proteomes" id="UP000521922">
    <property type="component" value="Unassembled WGS sequence"/>
</dbReference>
<comment type="caution">
    <text evidence="2">The sequence shown here is derived from an EMBL/GenBank/DDBJ whole genome shotgun (WGS) entry which is preliminary data.</text>
</comment>
<evidence type="ECO:0000313" key="3">
    <source>
        <dbReference type="Proteomes" id="UP000521922"/>
    </source>
</evidence>
<dbReference type="EMBL" id="JACCBB010000001">
    <property type="protein sequence ID" value="NYD24424.1"/>
    <property type="molecule type" value="Genomic_DNA"/>
</dbReference>
<dbReference type="Gene3D" id="3.10.180.10">
    <property type="entry name" value="2,3-Dihydroxybiphenyl 1,2-Dioxygenase, domain 1"/>
    <property type="match status" value="1"/>
</dbReference>
<gene>
    <name evidence="2" type="ORF">BJ968_003964</name>
</gene>